<dbReference type="FunFam" id="1.20.5.190:FF:000004">
    <property type="entry name" value="calmodulin-binding transcription activator 2 isoform X1"/>
    <property type="match status" value="1"/>
</dbReference>
<name>A0A8C7M8G5_ONCKI</name>
<dbReference type="PANTHER" id="PTHR23335">
    <property type="entry name" value="CALMODULIN-BINDING TRANSCRIPTION ACTIVATOR CAMTA"/>
    <property type="match status" value="1"/>
</dbReference>
<evidence type="ECO:0008006" key="4">
    <source>
        <dbReference type="Google" id="ProtNLM"/>
    </source>
</evidence>
<keyword evidence="3" id="KW-1185">Reference proteome</keyword>
<organism evidence="2 3">
    <name type="scientific">Oncorhynchus kisutch</name>
    <name type="common">Coho salmon</name>
    <name type="synonym">Salmo kisutch</name>
    <dbReference type="NCBI Taxonomy" id="8019"/>
    <lineage>
        <taxon>Eukaryota</taxon>
        <taxon>Metazoa</taxon>
        <taxon>Chordata</taxon>
        <taxon>Craniata</taxon>
        <taxon>Vertebrata</taxon>
        <taxon>Euteleostomi</taxon>
        <taxon>Actinopterygii</taxon>
        <taxon>Neopterygii</taxon>
        <taxon>Teleostei</taxon>
        <taxon>Protacanthopterygii</taxon>
        <taxon>Salmoniformes</taxon>
        <taxon>Salmonidae</taxon>
        <taxon>Salmoninae</taxon>
        <taxon>Oncorhynchus</taxon>
    </lineage>
</organism>
<dbReference type="PROSITE" id="PS50096">
    <property type="entry name" value="IQ"/>
    <property type="match status" value="1"/>
</dbReference>
<dbReference type="Ensembl" id="ENSOKIT00005037301.1">
    <property type="protein sequence ID" value="ENSOKIP00005035357.1"/>
    <property type="gene ID" value="ENSOKIG00005015114.1"/>
</dbReference>
<dbReference type="GO" id="GO:0006357">
    <property type="term" value="P:regulation of transcription by RNA polymerase II"/>
    <property type="evidence" value="ECO:0007669"/>
    <property type="project" value="TreeGrafter"/>
</dbReference>
<dbReference type="GeneTree" id="ENSGT00940000165359"/>
<proteinExistence type="predicted"/>
<reference evidence="2" key="1">
    <citation type="submission" date="2025-08" db="UniProtKB">
        <authorList>
            <consortium name="Ensembl"/>
        </authorList>
    </citation>
    <scope>IDENTIFICATION</scope>
</reference>
<sequence length="249" mass="28985">MSAGWLVTLVTWSGESIKLLSLYDTVVLYRCSVYYCLHSPSYCFWCFSFRFLYSRPQMPTPSPIPSPLSGPEDEESPLAPQGLPSPADWSSFLHASLSGEGPDTNPAHLTLTEAEQRELYEAARHAHHTLRKYKGRPIQEQRKETVAVVQRCYKKYKQYALYKRMTLAAILIQSRFRSFHEQRKFQQSRRAAVLIQQYYRSYRHSLSSLLTKRQNQAARKILRFLLRCHQLSLHHHDREDAGVDHVCPL</sequence>
<dbReference type="InterPro" id="IPR027417">
    <property type="entry name" value="P-loop_NTPase"/>
</dbReference>
<dbReference type="GO" id="GO:0005634">
    <property type="term" value="C:nucleus"/>
    <property type="evidence" value="ECO:0007669"/>
    <property type="project" value="TreeGrafter"/>
</dbReference>
<dbReference type="AlphaFoldDB" id="A0A8C7M8G5"/>
<accession>A0A8C7M8G5</accession>
<evidence type="ECO:0000256" key="1">
    <source>
        <dbReference type="SAM" id="MobiDB-lite"/>
    </source>
</evidence>
<dbReference type="SUPFAM" id="SSF52540">
    <property type="entry name" value="P-loop containing nucleoside triphosphate hydrolases"/>
    <property type="match status" value="1"/>
</dbReference>
<dbReference type="CDD" id="cd23767">
    <property type="entry name" value="IQCD"/>
    <property type="match status" value="1"/>
</dbReference>
<feature type="region of interest" description="Disordered" evidence="1">
    <location>
        <begin position="62"/>
        <end position="82"/>
    </location>
</feature>
<dbReference type="PANTHER" id="PTHR23335:SF1">
    <property type="entry name" value="CALMODULIN-BINDING TRANSCRIPTION ACTIVATOR, ISOFORM F"/>
    <property type="match status" value="1"/>
</dbReference>
<dbReference type="GO" id="GO:0003712">
    <property type="term" value="F:transcription coregulator activity"/>
    <property type="evidence" value="ECO:0007669"/>
    <property type="project" value="TreeGrafter"/>
</dbReference>
<dbReference type="Proteomes" id="UP000694557">
    <property type="component" value="Unassembled WGS sequence"/>
</dbReference>
<protein>
    <recommendedName>
        <fullName evidence="4">Calmodulin-binding transcription activator 1</fullName>
    </recommendedName>
</protein>
<evidence type="ECO:0000313" key="2">
    <source>
        <dbReference type="Ensembl" id="ENSOKIP00005035357.1"/>
    </source>
</evidence>
<dbReference type="GO" id="GO:0003690">
    <property type="term" value="F:double-stranded DNA binding"/>
    <property type="evidence" value="ECO:0007669"/>
    <property type="project" value="TreeGrafter"/>
</dbReference>
<reference evidence="2" key="2">
    <citation type="submission" date="2025-09" db="UniProtKB">
        <authorList>
            <consortium name="Ensembl"/>
        </authorList>
    </citation>
    <scope>IDENTIFICATION</scope>
</reference>
<evidence type="ECO:0000313" key="3">
    <source>
        <dbReference type="Proteomes" id="UP000694557"/>
    </source>
</evidence>
<dbReference type="Gene3D" id="1.20.5.190">
    <property type="match status" value="1"/>
</dbReference>